<dbReference type="KEGG" id="qsa:O6P43_000132"/>
<keyword evidence="1" id="KW-0175">Coiled coil</keyword>
<evidence type="ECO:0000256" key="1">
    <source>
        <dbReference type="SAM" id="Coils"/>
    </source>
</evidence>
<feature type="compositionally biased region" description="Basic and acidic residues" evidence="2">
    <location>
        <begin position="185"/>
        <end position="197"/>
    </location>
</feature>
<evidence type="ECO:0000313" key="4">
    <source>
        <dbReference type="Proteomes" id="UP001163823"/>
    </source>
</evidence>
<reference evidence="3 4" key="1">
    <citation type="journal article" date="2023" name="Science">
        <title>Elucidation of the pathway for biosynthesis of saponin adjuvants from the soapbark tree.</title>
        <authorList>
            <person name="Reed J."/>
            <person name="Orme A."/>
            <person name="El-Demerdash A."/>
            <person name="Owen C."/>
            <person name="Martin L.B.B."/>
            <person name="Misra R.C."/>
            <person name="Kikuchi S."/>
            <person name="Rejzek M."/>
            <person name="Martin A.C."/>
            <person name="Harkess A."/>
            <person name="Leebens-Mack J."/>
            <person name="Louveau T."/>
            <person name="Stephenson M.J."/>
            <person name="Osbourn A."/>
        </authorList>
    </citation>
    <scope>NUCLEOTIDE SEQUENCE [LARGE SCALE GENOMIC DNA]</scope>
    <source>
        <strain evidence="3">S10</strain>
    </source>
</reference>
<dbReference type="Proteomes" id="UP001163823">
    <property type="component" value="Chromosome 1"/>
</dbReference>
<dbReference type="PANTHER" id="PTHR46327">
    <property type="entry name" value="F16F4.11 PROTEIN-RELATED"/>
    <property type="match status" value="1"/>
</dbReference>
<feature type="region of interest" description="Disordered" evidence="2">
    <location>
        <begin position="176"/>
        <end position="226"/>
    </location>
</feature>
<dbReference type="PANTHER" id="PTHR46327:SF9">
    <property type="entry name" value="MYB_SANT-LIKE DNA-BINDING DOMAIN-CONTAINING PROTEIN"/>
    <property type="match status" value="1"/>
</dbReference>
<dbReference type="AlphaFoldDB" id="A0AAD7VLW4"/>
<keyword evidence="4" id="KW-1185">Reference proteome</keyword>
<feature type="compositionally biased region" description="Acidic residues" evidence="2">
    <location>
        <begin position="198"/>
        <end position="212"/>
    </location>
</feature>
<feature type="coiled-coil region" evidence="1">
    <location>
        <begin position="254"/>
        <end position="332"/>
    </location>
</feature>
<feature type="compositionally biased region" description="Basic and acidic residues" evidence="2">
    <location>
        <begin position="213"/>
        <end position="226"/>
    </location>
</feature>
<comment type="caution">
    <text evidence="3">The sequence shown here is derived from an EMBL/GenBank/DDBJ whole genome shotgun (WGS) entry which is preliminary data.</text>
</comment>
<protein>
    <submittedName>
        <fullName evidence="3">Sequence-specific DNA binding transcription factor</fullName>
    </submittedName>
</protein>
<sequence length="374" mass="42531">MDGSGIGGFLSGGGISDIGQIRFSDPSLTQQPYMNTLGGLENDHHPVVPMEVNDSNLTLIFGKEKGIGSSSIININDSSEDDEPGFTDVWVGDKGFWKRMNWNDDRVRLLMTVVSCVGDDGTIRMEGHKRRNMVVQKRAKAKDDVKKILSSKHLFYKEMCAYHDAQMIPNFHEVGLQGNSLPSRRSKDNNGKEKEQAGEDNEIEFDVSDDDDHNNADRGGERKSGEEDVHFWSLSIDQLDKSEEEMARIFQDPITSLSEQTKCVKKQLLQLQEQNVNYQAEALEVEKQRLKLLRYSIKKKMELEKMRLKIEMLKLENERSILQLRQKELEIDSKSKDLANHTSLGIDSARDRSYVLGQTSIAHVQMDRSSTRHV</sequence>
<gene>
    <name evidence="3" type="ORF">O6P43_000132</name>
</gene>
<proteinExistence type="predicted"/>
<dbReference type="EMBL" id="JARAOO010000001">
    <property type="protein sequence ID" value="KAJ7980766.1"/>
    <property type="molecule type" value="Genomic_DNA"/>
</dbReference>
<organism evidence="3 4">
    <name type="scientific">Quillaja saponaria</name>
    <name type="common">Soap bark tree</name>
    <dbReference type="NCBI Taxonomy" id="32244"/>
    <lineage>
        <taxon>Eukaryota</taxon>
        <taxon>Viridiplantae</taxon>
        <taxon>Streptophyta</taxon>
        <taxon>Embryophyta</taxon>
        <taxon>Tracheophyta</taxon>
        <taxon>Spermatophyta</taxon>
        <taxon>Magnoliopsida</taxon>
        <taxon>eudicotyledons</taxon>
        <taxon>Gunneridae</taxon>
        <taxon>Pentapetalae</taxon>
        <taxon>rosids</taxon>
        <taxon>fabids</taxon>
        <taxon>Fabales</taxon>
        <taxon>Quillajaceae</taxon>
        <taxon>Quillaja</taxon>
    </lineage>
</organism>
<evidence type="ECO:0000256" key="2">
    <source>
        <dbReference type="SAM" id="MobiDB-lite"/>
    </source>
</evidence>
<name>A0AAD7VLW4_QUISA</name>
<accession>A0AAD7VLW4</accession>
<evidence type="ECO:0000313" key="3">
    <source>
        <dbReference type="EMBL" id="KAJ7980766.1"/>
    </source>
</evidence>